<feature type="domain" description="Arc-like DNA binding" evidence="1">
    <location>
        <begin position="5"/>
        <end position="44"/>
    </location>
</feature>
<dbReference type="Pfam" id="PF03869">
    <property type="entry name" value="Arc"/>
    <property type="match status" value="1"/>
</dbReference>
<dbReference type="AlphaFoldDB" id="A0AA48LZ47"/>
<gene>
    <name evidence="2" type="ORF">AMST5_01926</name>
</gene>
<dbReference type="InterPro" id="IPR010985">
    <property type="entry name" value="Ribbon_hlx_hlx"/>
</dbReference>
<dbReference type="SUPFAM" id="SSF47598">
    <property type="entry name" value="Ribbon-helix-helix"/>
    <property type="match status" value="1"/>
</dbReference>
<dbReference type="GO" id="GO:0006355">
    <property type="term" value="P:regulation of DNA-templated transcription"/>
    <property type="evidence" value="ECO:0007669"/>
    <property type="project" value="InterPro"/>
</dbReference>
<reference evidence="2" key="1">
    <citation type="submission" date="2023-07" db="EMBL/GenBank/DDBJ databases">
        <authorList>
            <person name="Pelsma A.J. K."/>
        </authorList>
    </citation>
    <scope>NUCLEOTIDE SEQUENCE</scope>
</reference>
<accession>A0AA48LZ47</accession>
<dbReference type="Gene3D" id="1.10.1220.10">
    <property type="entry name" value="Met repressor-like"/>
    <property type="match status" value="1"/>
</dbReference>
<dbReference type="EMBL" id="OY288114">
    <property type="protein sequence ID" value="CAJ0867153.1"/>
    <property type="molecule type" value="Genomic_DNA"/>
</dbReference>
<evidence type="ECO:0000313" key="2">
    <source>
        <dbReference type="EMBL" id="CAJ0867153.1"/>
    </source>
</evidence>
<dbReference type="GO" id="GO:0003677">
    <property type="term" value="F:DNA binding"/>
    <property type="evidence" value="ECO:0007669"/>
    <property type="project" value="InterPro"/>
</dbReference>
<evidence type="ECO:0000259" key="1">
    <source>
        <dbReference type="Pfam" id="PF03869"/>
    </source>
</evidence>
<sequence length="83" mass="9786">MAKPVPEFRLRLPEKLRAEIEEQAKKNQRSINSEILARLQNSLTLDAYDWEMIASDVEKLKDQVGRLRDDVDELSGRRRFDED</sequence>
<proteinExistence type="predicted"/>
<dbReference type="InterPro" id="IPR013321">
    <property type="entry name" value="Arc_rbn_hlx_hlx"/>
</dbReference>
<organism evidence="2">
    <name type="scientific">freshwater sediment metagenome</name>
    <dbReference type="NCBI Taxonomy" id="556182"/>
    <lineage>
        <taxon>unclassified sequences</taxon>
        <taxon>metagenomes</taxon>
        <taxon>ecological metagenomes</taxon>
    </lineage>
</organism>
<name>A0AA48LZ47_9ZZZZ</name>
<protein>
    <recommendedName>
        <fullName evidence="1">Arc-like DNA binding domain-containing protein</fullName>
    </recommendedName>
</protein>
<dbReference type="InterPro" id="IPR005569">
    <property type="entry name" value="Arc_DNA-bd_dom"/>
</dbReference>